<dbReference type="PROSITE" id="PS51819">
    <property type="entry name" value="VOC"/>
    <property type="match status" value="1"/>
</dbReference>
<protein>
    <submittedName>
        <fullName evidence="3">Actoylglutathione lyase</fullName>
    </submittedName>
</protein>
<keyword evidence="3" id="KW-0456">Lyase</keyword>
<dbReference type="EMBL" id="CP021435">
    <property type="protein sequence ID" value="ATJ81324.1"/>
    <property type="molecule type" value="Genomic_DNA"/>
</dbReference>
<feature type="domain" description="VOC" evidence="2">
    <location>
        <begin position="6"/>
        <end position="132"/>
    </location>
</feature>
<dbReference type="AlphaFoldDB" id="A0A291P360"/>
<dbReference type="InterPro" id="IPR037523">
    <property type="entry name" value="VOC_core"/>
</dbReference>
<proteinExistence type="predicted"/>
<gene>
    <name evidence="3" type="ORF">BEI_0337</name>
</gene>
<dbReference type="PANTHER" id="PTHR21366">
    <property type="entry name" value="GLYOXALASE FAMILY PROTEIN"/>
    <property type="match status" value="1"/>
</dbReference>
<sequence length="142" mass="14939">MPTVLGIDHLVLRVTDLAAMLDFYVEGLGCAVERHDEALGLVQLRAGDALIDLVPVDGELGRRGGAAPGAEGHNLDHFCLRLAHFDADRLRAELATHGIVLGEVKRRRGAEGAGPSAYVEDPMGNRVELKGPPEGAGRAAGC</sequence>
<dbReference type="RefSeq" id="WP_097787877.1">
    <property type="nucleotide sequence ID" value="NZ_BAAADT010000041.1"/>
</dbReference>
<evidence type="ECO:0000259" key="2">
    <source>
        <dbReference type="PROSITE" id="PS51819"/>
    </source>
</evidence>
<dbReference type="OrthoDB" id="9812656at2"/>
<dbReference type="PANTHER" id="PTHR21366:SF14">
    <property type="entry name" value="GLYOXALASE DOMAIN-CONTAINING PROTEIN 5"/>
    <property type="match status" value="1"/>
</dbReference>
<dbReference type="GO" id="GO:0016829">
    <property type="term" value="F:lyase activity"/>
    <property type="evidence" value="ECO:0007669"/>
    <property type="project" value="UniProtKB-KW"/>
</dbReference>
<evidence type="ECO:0000313" key="3">
    <source>
        <dbReference type="EMBL" id="ATJ81324.1"/>
    </source>
</evidence>
<reference evidence="3 4" key="1">
    <citation type="journal article" date="2017" name="Sci. Rep.">
        <title>Revealing the Saline Adaptation Strategies of the Halophilic Bacterium Halomonas beimenensis through High-throughput Omics and Transposon Mutagenesis Approaches.</title>
        <authorList>
            <person name="Chen Y.H."/>
            <person name="Lin S.S."/>
            <person name="Shyu Y.T."/>
        </authorList>
    </citation>
    <scope>NUCLEOTIDE SEQUENCE [LARGE SCALE GENOMIC DNA]</scope>
    <source>
        <strain evidence="3 4">NTU-111</strain>
    </source>
</reference>
<accession>A0A291P360</accession>
<name>A0A291P360_9GAMM</name>
<keyword evidence="4" id="KW-1185">Reference proteome</keyword>
<dbReference type="Gene3D" id="3.10.180.10">
    <property type="entry name" value="2,3-Dihydroxybiphenyl 1,2-Dioxygenase, domain 1"/>
    <property type="match status" value="1"/>
</dbReference>
<dbReference type="KEGG" id="hbe:BEI_0337"/>
<dbReference type="InterPro" id="IPR004360">
    <property type="entry name" value="Glyas_Fos-R_dOase_dom"/>
</dbReference>
<dbReference type="SUPFAM" id="SSF54593">
    <property type="entry name" value="Glyoxalase/Bleomycin resistance protein/Dihydroxybiphenyl dioxygenase"/>
    <property type="match status" value="1"/>
</dbReference>
<dbReference type="Proteomes" id="UP000219993">
    <property type="component" value="Chromosome"/>
</dbReference>
<evidence type="ECO:0000313" key="4">
    <source>
        <dbReference type="Proteomes" id="UP000219993"/>
    </source>
</evidence>
<organism evidence="3 4">
    <name type="scientific">Halomonas beimenensis</name>
    <dbReference type="NCBI Taxonomy" id="475662"/>
    <lineage>
        <taxon>Bacteria</taxon>
        <taxon>Pseudomonadati</taxon>
        <taxon>Pseudomonadota</taxon>
        <taxon>Gammaproteobacteria</taxon>
        <taxon>Oceanospirillales</taxon>
        <taxon>Halomonadaceae</taxon>
        <taxon>Halomonas</taxon>
    </lineage>
</organism>
<evidence type="ECO:0000256" key="1">
    <source>
        <dbReference type="SAM" id="MobiDB-lite"/>
    </source>
</evidence>
<dbReference type="InterPro" id="IPR029068">
    <property type="entry name" value="Glyas_Bleomycin-R_OHBP_Dase"/>
</dbReference>
<dbReference type="InterPro" id="IPR050383">
    <property type="entry name" value="GlyoxalaseI/FosfomycinResist"/>
</dbReference>
<dbReference type="Pfam" id="PF00903">
    <property type="entry name" value="Glyoxalase"/>
    <property type="match status" value="1"/>
</dbReference>
<feature type="region of interest" description="Disordered" evidence="1">
    <location>
        <begin position="111"/>
        <end position="142"/>
    </location>
</feature>